<organism evidence="3 4">
    <name type="scientific">Rhodococcus opacus M213</name>
    <dbReference type="NCBI Taxonomy" id="1129896"/>
    <lineage>
        <taxon>Bacteria</taxon>
        <taxon>Bacillati</taxon>
        <taxon>Actinomycetota</taxon>
        <taxon>Actinomycetes</taxon>
        <taxon>Mycobacteriales</taxon>
        <taxon>Nocardiaceae</taxon>
        <taxon>Rhodococcus</taxon>
    </lineage>
</organism>
<keyword evidence="1" id="KW-0808">Transferase</keyword>
<sequence>MDDMAAALENLHIVDFSRILAGPFATMLLGDLGATVTKIERPGVGDDTRSWGPPYDDSNETTYFQSIN</sequence>
<dbReference type="Pfam" id="PF02515">
    <property type="entry name" value="CoA_transf_3"/>
    <property type="match status" value="1"/>
</dbReference>
<feature type="region of interest" description="Disordered" evidence="2">
    <location>
        <begin position="43"/>
        <end position="68"/>
    </location>
</feature>
<dbReference type="Gene3D" id="3.40.50.10540">
    <property type="entry name" value="Crotonobetainyl-coa:carnitine coa-transferase, domain 1"/>
    <property type="match status" value="1"/>
</dbReference>
<gene>
    <name evidence="3" type="ORF">WSS_A34612</name>
</gene>
<dbReference type="GO" id="GO:0008410">
    <property type="term" value="F:CoA-transferase activity"/>
    <property type="evidence" value="ECO:0007669"/>
    <property type="project" value="TreeGrafter"/>
</dbReference>
<dbReference type="EMBL" id="AJYC02000118">
    <property type="protein sequence ID" value="EKT78028.1"/>
    <property type="molecule type" value="Genomic_DNA"/>
</dbReference>
<dbReference type="InterPro" id="IPR003673">
    <property type="entry name" value="CoA-Trfase_fam_III"/>
</dbReference>
<proteinExistence type="predicted"/>
<dbReference type="PANTHER" id="PTHR48207:SF3">
    <property type="entry name" value="SUCCINATE--HYDROXYMETHYLGLUTARATE COA-TRANSFERASE"/>
    <property type="match status" value="1"/>
</dbReference>
<feature type="non-terminal residue" evidence="3">
    <location>
        <position position="68"/>
    </location>
</feature>
<dbReference type="Proteomes" id="UP000005951">
    <property type="component" value="Unassembled WGS sequence"/>
</dbReference>
<evidence type="ECO:0000256" key="1">
    <source>
        <dbReference type="ARBA" id="ARBA00022679"/>
    </source>
</evidence>
<evidence type="ECO:0000313" key="3">
    <source>
        <dbReference type="EMBL" id="EKT78028.1"/>
    </source>
</evidence>
<protein>
    <submittedName>
        <fullName evidence="3">L-carnitine dehydratase/bile acid-inducible protein F</fullName>
    </submittedName>
</protein>
<dbReference type="SUPFAM" id="SSF89796">
    <property type="entry name" value="CoA-transferase family III (CaiB/BaiF)"/>
    <property type="match status" value="1"/>
</dbReference>
<reference evidence="3 4" key="1">
    <citation type="journal article" date="2013" name="Genome Announc.">
        <title>Draft Genome Sequence of Rhodococcus opacus Strain M213 Shows a Diverse Catabolic Potential.</title>
        <authorList>
            <person name="Pathak A."/>
            <person name="Green S.J."/>
            <person name="Ogram A."/>
            <person name="Chauhan A."/>
        </authorList>
    </citation>
    <scope>NUCLEOTIDE SEQUENCE [LARGE SCALE GENOMIC DNA]</scope>
    <source>
        <strain evidence="3 4">M213</strain>
    </source>
</reference>
<name>K8X969_RHOOP</name>
<dbReference type="InterPro" id="IPR050483">
    <property type="entry name" value="CoA-transferase_III_domain"/>
</dbReference>
<evidence type="ECO:0000256" key="2">
    <source>
        <dbReference type="SAM" id="MobiDB-lite"/>
    </source>
</evidence>
<dbReference type="InterPro" id="IPR023606">
    <property type="entry name" value="CoA-Trfase_III_dom_1_sf"/>
</dbReference>
<evidence type="ECO:0000313" key="4">
    <source>
        <dbReference type="Proteomes" id="UP000005951"/>
    </source>
</evidence>
<dbReference type="PANTHER" id="PTHR48207">
    <property type="entry name" value="SUCCINATE--HYDROXYMETHYLGLUTARATE COA-TRANSFERASE"/>
    <property type="match status" value="1"/>
</dbReference>
<dbReference type="AlphaFoldDB" id="K8X969"/>
<comment type="caution">
    <text evidence="3">The sequence shown here is derived from an EMBL/GenBank/DDBJ whole genome shotgun (WGS) entry which is preliminary data.</text>
</comment>
<accession>K8X969</accession>